<dbReference type="PANTHER" id="PTHR38591:SF1">
    <property type="entry name" value="BLL1000 PROTEIN"/>
    <property type="match status" value="1"/>
</dbReference>
<dbReference type="AlphaFoldDB" id="A0A934TJX3"/>
<keyword evidence="1" id="KW-0732">Signal</keyword>
<name>A0A934TJX3_9RHOB</name>
<dbReference type="InterPro" id="IPR010791">
    <property type="entry name" value="AttH_dom"/>
</dbReference>
<dbReference type="SUPFAM" id="SSF159245">
    <property type="entry name" value="AttH-like"/>
    <property type="match status" value="1"/>
</dbReference>
<dbReference type="Pfam" id="PF07143">
    <property type="entry name" value="CrtC"/>
    <property type="match status" value="1"/>
</dbReference>
<proteinExistence type="predicted"/>
<dbReference type="InterPro" id="IPR023374">
    <property type="entry name" value="AttH-like_dom_sf"/>
</dbReference>
<gene>
    <name evidence="3" type="ORF">CCR87_04275</name>
</gene>
<dbReference type="EMBL" id="NHSD01000138">
    <property type="protein sequence ID" value="MBK5926577.1"/>
    <property type="molecule type" value="Genomic_DNA"/>
</dbReference>
<organism evidence="3 4">
    <name type="scientific">Rhodobaculum claviforme</name>
    <dbReference type="NCBI Taxonomy" id="1549854"/>
    <lineage>
        <taxon>Bacteria</taxon>
        <taxon>Pseudomonadati</taxon>
        <taxon>Pseudomonadota</taxon>
        <taxon>Alphaproteobacteria</taxon>
        <taxon>Rhodobacterales</taxon>
        <taxon>Paracoccaceae</taxon>
        <taxon>Rhodobaculum</taxon>
    </lineage>
</organism>
<sequence length="353" mass="38161">MRLLPLILMALAAGPAQPQGFAGMGADAPGFALPERGHVLEFPRDHGAHPDFRIEWWYLTANLEGPDGTPMGAQWTLFRFGLAPGARDGWDSPQGWMAHAGVTTPDAHFAAERFARDGIGQAGVTADPFAAWLDDWHMTSVAGPGADALDALHLAARGMEFAFDLRAEADGPLVLHGDAGFSVKSEGGQASHYYSQPFYRITGEVTLPDGPIAVTGLGWLDREWSSQPLEGAASGWDWFAMHFDDGEKLMIARVRSEADTGGWFSAATWIDAEGATQTFGPDAPRFTPLETARVAGRDVPVRWRVELPPRGLDVEVSAVNPQAWMDTAFAYWEGPVRITGTHPGVGYLEMTGY</sequence>
<evidence type="ECO:0000259" key="2">
    <source>
        <dbReference type="Pfam" id="PF07143"/>
    </source>
</evidence>
<dbReference type="PANTHER" id="PTHR38591">
    <property type="entry name" value="HYDROLASE"/>
    <property type="match status" value="1"/>
</dbReference>
<feature type="chain" id="PRO_5037093782" evidence="1">
    <location>
        <begin position="19"/>
        <end position="353"/>
    </location>
</feature>
<evidence type="ECO:0000256" key="1">
    <source>
        <dbReference type="SAM" id="SignalP"/>
    </source>
</evidence>
<feature type="signal peptide" evidence="1">
    <location>
        <begin position="1"/>
        <end position="18"/>
    </location>
</feature>
<dbReference type="Gene3D" id="2.40.370.10">
    <property type="entry name" value="AttH-like domain"/>
    <property type="match status" value="2"/>
</dbReference>
<dbReference type="Proteomes" id="UP000706333">
    <property type="component" value="Unassembled WGS sequence"/>
</dbReference>
<accession>A0A934TJX3</accession>
<dbReference type="RefSeq" id="WP_201156346.1">
    <property type="nucleotide sequence ID" value="NZ_NHSD01000138.1"/>
</dbReference>
<keyword evidence="4" id="KW-1185">Reference proteome</keyword>
<dbReference type="Pfam" id="PF17186">
    <property type="entry name" value="Lipocalin_9"/>
    <property type="match status" value="1"/>
</dbReference>
<feature type="domain" description="AttH" evidence="2">
    <location>
        <begin position="54"/>
        <end position="226"/>
    </location>
</feature>
<evidence type="ECO:0000313" key="3">
    <source>
        <dbReference type="EMBL" id="MBK5926577.1"/>
    </source>
</evidence>
<reference evidence="3" key="2">
    <citation type="journal article" date="2020" name="Microorganisms">
        <title>Osmotic Adaptation and Compatible Solute Biosynthesis of Phototrophic Bacteria as Revealed from Genome Analyses.</title>
        <authorList>
            <person name="Imhoff J.F."/>
            <person name="Rahn T."/>
            <person name="Kunzel S."/>
            <person name="Keller A."/>
            <person name="Neulinger S.C."/>
        </authorList>
    </citation>
    <scope>NUCLEOTIDE SEQUENCE</scope>
    <source>
        <strain evidence="3">LMG 28126</strain>
    </source>
</reference>
<reference evidence="3" key="1">
    <citation type="submission" date="2017-05" db="EMBL/GenBank/DDBJ databases">
        <authorList>
            <person name="Imhoff J.F."/>
            <person name="Rahn T."/>
            <person name="Kuenzel S."/>
            <person name="Neulinger S.C."/>
        </authorList>
    </citation>
    <scope>NUCLEOTIDE SEQUENCE</scope>
    <source>
        <strain evidence="3">LMG 28126</strain>
    </source>
</reference>
<evidence type="ECO:0000313" key="4">
    <source>
        <dbReference type="Proteomes" id="UP000706333"/>
    </source>
</evidence>
<protein>
    <submittedName>
        <fullName evidence="3">Iron ABC transporter permease</fullName>
    </submittedName>
</protein>
<comment type="caution">
    <text evidence="3">The sequence shown here is derived from an EMBL/GenBank/DDBJ whole genome shotgun (WGS) entry which is preliminary data.</text>
</comment>